<gene>
    <name evidence="1" type="ORF">EDS130_LOCUS44024</name>
    <name evidence="2" type="ORF">XAT740_LOCUS55119</name>
</gene>
<dbReference type="AlphaFoldDB" id="A0A815V113"/>
<evidence type="ECO:0000313" key="1">
    <source>
        <dbReference type="EMBL" id="CAF1523263.1"/>
    </source>
</evidence>
<dbReference type="Proteomes" id="UP000663828">
    <property type="component" value="Unassembled WGS sequence"/>
</dbReference>
<dbReference type="EMBL" id="CAJNOJ010000793">
    <property type="protein sequence ID" value="CAF1523263.1"/>
    <property type="molecule type" value="Genomic_DNA"/>
</dbReference>
<organism evidence="1 4">
    <name type="scientific">Adineta ricciae</name>
    <name type="common">Rotifer</name>
    <dbReference type="NCBI Taxonomy" id="249248"/>
    <lineage>
        <taxon>Eukaryota</taxon>
        <taxon>Metazoa</taxon>
        <taxon>Spiralia</taxon>
        <taxon>Gnathifera</taxon>
        <taxon>Rotifera</taxon>
        <taxon>Eurotatoria</taxon>
        <taxon>Bdelloidea</taxon>
        <taxon>Adinetida</taxon>
        <taxon>Adinetidae</taxon>
        <taxon>Adineta</taxon>
    </lineage>
</organism>
<comment type="caution">
    <text evidence="1">The sequence shown here is derived from an EMBL/GenBank/DDBJ whole genome shotgun (WGS) entry which is preliminary data.</text>
</comment>
<evidence type="ECO:0000313" key="3">
    <source>
        <dbReference type="Proteomes" id="UP000663828"/>
    </source>
</evidence>
<evidence type="ECO:0000313" key="4">
    <source>
        <dbReference type="Proteomes" id="UP000663852"/>
    </source>
</evidence>
<name>A0A815V113_ADIRI</name>
<dbReference type="Proteomes" id="UP000663852">
    <property type="component" value="Unassembled WGS sequence"/>
</dbReference>
<evidence type="ECO:0000313" key="2">
    <source>
        <dbReference type="EMBL" id="CAF1651784.1"/>
    </source>
</evidence>
<proteinExistence type="predicted"/>
<sequence>MASSTSSGYRSQSSSIAVNPHYACYWLDSCCGQHELTTCSKRREELHGKLGIYYSPNGIYKRFARDALSSVNLSHNPTGCTRVHLLIYRIRPNGRKEVLFGLSYRKNTPDEATRHPLLSFPYSEPRKRDEYGKPIARRAFQSISDNKDIGTQGLKSRFLFQHANVIYPWYVTENEADSLTENFTANEEIISLHWFPLTLVLERLPQWNNYLISEATHNELAQHGHIKPTEVRLGEYEVRPLTAMCLMCIREHVSEGFETFLK</sequence>
<dbReference type="OrthoDB" id="10050045at2759"/>
<dbReference type="EMBL" id="CAJNOR010010184">
    <property type="protein sequence ID" value="CAF1651784.1"/>
    <property type="molecule type" value="Genomic_DNA"/>
</dbReference>
<protein>
    <submittedName>
        <fullName evidence="1">Uncharacterized protein</fullName>
    </submittedName>
</protein>
<reference evidence="1" key="1">
    <citation type="submission" date="2021-02" db="EMBL/GenBank/DDBJ databases">
        <authorList>
            <person name="Nowell W R."/>
        </authorList>
    </citation>
    <scope>NUCLEOTIDE SEQUENCE</scope>
</reference>
<accession>A0A815V113</accession>
<keyword evidence="3" id="KW-1185">Reference proteome</keyword>